<dbReference type="InterPro" id="IPR029058">
    <property type="entry name" value="AB_hydrolase_fold"/>
</dbReference>
<keyword evidence="2" id="KW-0560">Oxidoreductase</keyword>
<organism evidence="2 3">
    <name type="scientific">Alcanivorax hongdengensis A-11-3</name>
    <dbReference type="NCBI Taxonomy" id="1177179"/>
    <lineage>
        <taxon>Bacteria</taxon>
        <taxon>Pseudomonadati</taxon>
        <taxon>Pseudomonadota</taxon>
        <taxon>Gammaproteobacteria</taxon>
        <taxon>Oceanospirillales</taxon>
        <taxon>Alcanivoracaceae</taxon>
        <taxon>Alcanivorax</taxon>
    </lineage>
</organism>
<dbReference type="Pfam" id="PF00561">
    <property type="entry name" value="Abhydrolase_1"/>
    <property type="match status" value="1"/>
</dbReference>
<comment type="caution">
    <text evidence="2">The sequence shown here is derived from an EMBL/GenBank/DDBJ whole genome shotgun (WGS) entry which is preliminary data.</text>
</comment>
<dbReference type="eggNOG" id="COG0596">
    <property type="taxonomic scope" value="Bacteria"/>
</dbReference>
<keyword evidence="3" id="KW-1185">Reference proteome</keyword>
<dbReference type="RefSeq" id="WP_008929478.1">
    <property type="nucleotide sequence ID" value="NZ_AMRJ01000018.1"/>
</dbReference>
<proteinExistence type="predicted"/>
<evidence type="ECO:0000259" key="1">
    <source>
        <dbReference type="Pfam" id="PF00561"/>
    </source>
</evidence>
<dbReference type="PANTHER" id="PTHR43194:SF2">
    <property type="entry name" value="PEROXISOMAL MEMBRANE PROTEIN LPX1"/>
    <property type="match status" value="1"/>
</dbReference>
<dbReference type="OrthoDB" id="7055710at2"/>
<dbReference type="Gene3D" id="3.40.50.1820">
    <property type="entry name" value="alpha/beta hydrolase"/>
    <property type="match status" value="1"/>
</dbReference>
<dbReference type="AlphaFoldDB" id="L0WDH9"/>
<dbReference type="GO" id="GO:0004601">
    <property type="term" value="F:peroxidase activity"/>
    <property type="evidence" value="ECO:0007669"/>
    <property type="project" value="UniProtKB-KW"/>
</dbReference>
<accession>L0WDH9</accession>
<dbReference type="PANTHER" id="PTHR43194">
    <property type="entry name" value="HYDROLASE ALPHA/BETA FOLD FAMILY"/>
    <property type="match status" value="1"/>
</dbReference>
<evidence type="ECO:0000313" key="3">
    <source>
        <dbReference type="Proteomes" id="UP000010164"/>
    </source>
</evidence>
<evidence type="ECO:0000313" key="2">
    <source>
        <dbReference type="EMBL" id="EKF73835.1"/>
    </source>
</evidence>
<dbReference type="InterPro" id="IPR000073">
    <property type="entry name" value="AB_hydrolase_1"/>
</dbReference>
<dbReference type="Proteomes" id="UP000010164">
    <property type="component" value="Unassembled WGS sequence"/>
</dbReference>
<dbReference type="STRING" id="1177179.A11A3_11518"/>
<dbReference type="PATRIC" id="fig|1177179.3.peg.2299"/>
<gene>
    <name evidence="2" type="ORF">A11A3_11518</name>
</gene>
<name>L0WDH9_9GAMM</name>
<reference evidence="2 3" key="1">
    <citation type="journal article" date="2012" name="J. Bacteriol.">
        <title>Genome Sequence of the Alkane-Degrading Bacterium Alcanivorax hongdengensis Type Strain A-11-3.</title>
        <authorList>
            <person name="Lai Q."/>
            <person name="Shao Z."/>
        </authorList>
    </citation>
    <scope>NUCLEOTIDE SEQUENCE [LARGE SCALE GENOMIC DNA]</scope>
    <source>
        <strain evidence="2 3">A-11-3</strain>
    </source>
</reference>
<dbReference type="SUPFAM" id="SSF53474">
    <property type="entry name" value="alpha/beta-Hydrolases"/>
    <property type="match status" value="1"/>
</dbReference>
<sequence length="298" mass="33628">MPFFATRDQQRLHVRIVGRGRPVMMIHGLGMQGRDWLPFVLPHRRRYQFFLPDLRGAGRSGGVRFNQADVFHNHMQDMEDLVAHFGLRDLALVGYSLGGTTSLHWRQQGDFSSVNRYLHVDQSPCIANGQGWSHGLFGERQADFFAELTALLTVLKAYPHAATPDQLPADIRRDVLDRLTAILSRVAGQPALHRAWRATALAAPLWGRLLPIRHLDDVRAYLQAYLTLGHDYRQVFADRSLPVTVLAGAHSPLYPLAGQRDFAERSGARLLTFEKSGHLPLFREPVRFTRALGQFLAA</sequence>
<dbReference type="EMBL" id="AMRJ01000018">
    <property type="protein sequence ID" value="EKF73835.1"/>
    <property type="molecule type" value="Genomic_DNA"/>
</dbReference>
<feature type="domain" description="AB hydrolase-1" evidence="1">
    <location>
        <begin position="22"/>
        <end position="284"/>
    </location>
</feature>
<protein>
    <submittedName>
        <fullName evidence="2">Peroxidase</fullName>
    </submittedName>
</protein>
<keyword evidence="2" id="KW-0575">Peroxidase</keyword>
<dbReference type="InterPro" id="IPR050228">
    <property type="entry name" value="Carboxylesterase_BioH"/>
</dbReference>